<reference evidence="1 2" key="1">
    <citation type="submission" date="2016-10" db="EMBL/GenBank/DDBJ databases">
        <title>Genome sequence of Nocardia seriolae strain EM150506, isolated from Anguila japonica.</title>
        <authorList>
            <person name="Han H.-J."/>
        </authorList>
    </citation>
    <scope>NUCLEOTIDE SEQUENCE [LARGE SCALE GENOMIC DNA]</scope>
    <source>
        <strain evidence="1 2">EM150506</strain>
    </source>
</reference>
<gene>
    <name evidence="1" type="ORF">NS506_06694</name>
</gene>
<dbReference type="EMBL" id="CP017839">
    <property type="protein sequence ID" value="APB00725.1"/>
    <property type="molecule type" value="Genomic_DNA"/>
</dbReference>
<evidence type="ECO:0000313" key="1">
    <source>
        <dbReference type="EMBL" id="APB00725.1"/>
    </source>
</evidence>
<dbReference type="GeneID" id="93373406"/>
<dbReference type="RefSeq" id="WP_143161235.1">
    <property type="nucleotide sequence ID" value="NZ_BAAARX010000002.1"/>
</dbReference>
<dbReference type="Proteomes" id="UP000180166">
    <property type="component" value="Chromosome"/>
</dbReference>
<protein>
    <recommendedName>
        <fullName evidence="3">Two-component sensor histidine kinase</fullName>
    </recommendedName>
</protein>
<name>A0ABC8B2A0_9NOCA</name>
<sequence length="184" mass="19956">MSSHRSPAVVRLERARWLMTALVTVITAAAVLVFGYVAAAIDAHARQTRAEDRVELVVNGLARAIQHDDKQVLDLSTVIDDELAKGSTAVVVAVRKPGEPWKQAHTYQRSLMPDDTQIATLATQVEDHADGITYQGRRFTGTDITGRSVTVAGSPVFWNDWDNIVVILAGTESADDAGAHRTLV</sequence>
<proteinExistence type="predicted"/>
<accession>A0ABC8B2A0</accession>
<organism evidence="1 2">
    <name type="scientific">Nocardia seriolae</name>
    <dbReference type="NCBI Taxonomy" id="37332"/>
    <lineage>
        <taxon>Bacteria</taxon>
        <taxon>Bacillati</taxon>
        <taxon>Actinomycetota</taxon>
        <taxon>Actinomycetes</taxon>
        <taxon>Mycobacteriales</taxon>
        <taxon>Nocardiaceae</taxon>
        <taxon>Nocardia</taxon>
    </lineage>
</organism>
<dbReference type="KEGG" id="nsr:NS506_06694"/>
<evidence type="ECO:0000313" key="2">
    <source>
        <dbReference type="Proteomes" id="UP000180166"/>
    </source>
</evidence>
<dbReference type="AlphaFoldDB" id="A0ABC8B2A0"/>
<evidence type="ECO:0008006" key="3">
    <source>
        <dbReference type="Google" id="ProtNLM"/>
    </source>
</evidence>